<dbReference type="RefSeq" id="XP_002679423.1">
    <property type="nucleotide sequence ID" value="XM_002679377.1"/>
</dbReference>
<dbReference type="GeneID" id="8860004"/>
<reference evidence="2 3" key="1">
    <citation type="journal article" date="2010" name="Cell">
        <title>The genome of Naegleria gruberi illuminates early eukaryotic versatility.</title>
        <authorList>
            <person name="Fritz-Laylin L.K."/>
            <person name="Prochnik S.E."/>
            <person name="Ginger M.L."/>
            <person name="Dacks J.B."/>
            <person name="Carpenter M.L."/>
            <person name="Field M.C."/>
            <person name="Kuo A."/>
            <person name="Paredez A."/>
            <person name="Chapman J."/>
            <person name="Pham J."/>
            <person name="Shu S."/>
            <person name="Neupane R."/>
            <person name="Cipriano M."/>
            <person name="Mancuso J."/>
            <person name="Tu H."/>
            <person name="Salamov A."/>
            <person name="Lindquist E."/>
            <person name="Shapiro H."/>
            <person name="Lucas S."/>
            <person name="Grigoriev I.V."/>
            <person name="Cande W.Z."/>
            <person name="Fulton C."/>
            <person name="Rokhsar D.S."/>
            <person name="Dawson S.C."/>
        </authorList>
    </citation>
    <scope>NUCLEOTIDE SEQUENCE [LARGE SCALE GENOMIC DNA]</scope>
    <source>
        <strain evidence="2 3">NEG-M</strain>
    </source>
</reference>
<keyword evidence="1" id="KW-0472">Membrane</keyword>
<dbReference type="VEuPathDB" id="AmoebaDB:NAEGRDRAFT_78990"/>
<name>D2V8G3_NAEGR</name>
<dbReference type="Gene3D" id="3.50.50.60">
    <property type="entry name" value="FAD/NAD(P)-binding domain"/>
    <property type="match status" value="1"/>
</dbReference>
<evidence type="ECO:0000256" key="1">
    <source>
        <dbReference type="SAM" id="Phobius"/>
    </source>
</evidence>
<dbReference type="EMBL" id="GG738857">
    <property type="protein sequence ID" value="EFC46679.1"/>
    <property type="molecule type" value="Genomic_DNA"/>
</dbReference>
<gene>
    <name evidence="2" type="ORF">NAEGRDRAFT_78990</name>
</gene>
<sequence>MLPFLLFLCLLVAVSLWLLYFKFYKPYLDCQVLLEDIQSAADEKVERIGDTAIILGGSFAGLTSAIVLSKYYRRVIIVDRTVMEPLETVAKARQGEQAHAISYRSLLVWDRLLPGFWSELVEMTKANRLSQLMFPATEVKYFYREGYNLSGHFDLRSRSIITASRGQMETALRERIRKDLKNIEIFDGYNVSSNGINIERVQESNNGEKVVRVKSVTIAKCSQENDPADRLIIDCDLFVNCAGVGSNVLMKNIENEVSPHKKLLTKSKVEVKIRYQTVYFEPKDTSYDSEGKVVLCREDRQVNENRKINDPYYMIYHLLTYPNTKGMLIMPFTDNTMLLLLHNYNEKIESLTPERAKEQILEFCKDFPDMEKDTSHVLDLLKDEPKRIAPIYEKNGSEYVHYENLKNVKGFIALGDAVASLNPIYGQGITLSVDSAVFLDSMIKKELETSNKAVFNAKFCNKFQLALSKTYLVPWILGSSSDLRFDFSKYSKNLYLQKLVAPLLAWLTDRLFISSHYSAVSSYYFQTVLIMDDGFRKQLLNLRWLLGYVFWRELKMAMWCLAIAALCTLAVVGVENY</sequence>
<keyword evidence="1" id="KW-0812">Transmembrane</keyword>
<dbReference type="SUPFAM" id="SSF51905">
    <property type="entry name" value="FAD/NAD(P)-binding domain"/>
    <property type="match status" value="1"/>
</dbReference>
<proteinExistence type="predicted"/>
<dbReference type="Proteomes" id="UP000006671">
    <property type="component" value="Unassembled WGS sequence"/>
</dbReference>
<dbReference type="InterPro" id="IPR036188">
    <property type="entry name" value="FAD/NAD-bd_sf"/>
</dbReference>
<keyword evidence="3" id="KW-1185">Reference proteome</keyword>
<organism evidence="3">
    <name type="scientific">Naegleria gruberi</name>
    <name type="common">Amoeba</name>
    <dbReference type="NCBI Taxonomy" id="5762"/>
    <lineage>
        <taxon>Eukaryota</taxon>
        <taxon>Discoba</taxon>
        <taxon>Heterolobosea</taxon>
        <taxon>Tetramitia</taxon>
        <taxon>Eutetramitia</taxon>
        <taxon>Vahlkampfiidae</taxon>
        <taxon>Naegleria</taxon>
    </lineage>
</organism>
<dbReference type="KEGG" id="ngr:NAEGRDRAFT_78990"/>
<dbReference type="InParanoid" id="D2V8G3"/>
<feature type="transmembrane region" description="Helical" evidence="1">
    <location>
        <begin position="556"/>
        <end position="574"/>
    </location>
</feature>
<evidence type="ECO:0000313" key="3">
    <source>
        <dbReference type="Proteomes" id="UP000006671"/>
    </source>
</evidence>
<dbReference type="OrthoDB" id="10051892at2759"/>
<protein>
    <submittedName>
        <fullName evidence="2">Monoxygenase</fullName>
    </submittedName>
</protein>
<evidence type="ECO:0000313" key="2">
    <source>
        <dbReference type="EMBL" id="EFC46679.1"/>
    </source>
</evidence>
<accession>D2V8G3</accession>
<keyword evidence="1" id="KW-1133">Transmembrane helix</keyword>
<dbReference type="AlphaFoldDB" id="D2V8G3"/>